<dbReference type="EMBL" id="FOWC01000018">
    <property type="protein sequence ID" value="SFQ66870.1"/>
    <property type="molecule type" value="Genomic_DNA"/>
</dbReference>
<dbReference type="AlphaFoldDB" id="A0A1I6AE17"/>
<reference evidence="1 2" key="1">
    <citation type="submission" date="2016-10" db="EMBL/GenBank/DDBJ databases">
        <authorList>
            <person name="de Groot N.N."/>
        </authorList>
    </citation>
    <scope>NUCLEOTIDE SEQUENCE [LARGE SCALE GENOMIC DNA]</scope>
    <source>
        <strain evidence="1 2">DSM 44637</strain>
    </source>
</reference>
<sequence length="58" mass="6439">MPGGFARRRPLRPNEIVVFGLSATVRSADRAAWLSPLADVRTGGKRTLARDNFAHSRY</sequence>
<dbReference type="Proteomes" id="UP000199137">
    <property type="component" value="Unassembled WGS sequence"/>
</dbReference>
<gene>
    <name evidence="1" type="ORF">SAMN05421854_118127</name>
</gene>
<evidence type="ECO:0000313" key="1">
    <source>
        <dbReference type="EMBL" id="SFQ66870.1"/>
    </source>
</evidence>
<organism evidence="1 2">
    <name type="scientific">Amycolatopsis rubida</name>
    <dbReference type="NCBI Taxonomy" id="112413"/>
    <lineage>
        <taxon>Bacteria</taxon>
        <taxon>Bacillati</taxon>
        <taxon>Actinomycetota</taxon>
        <taxon>Actinomycetes</taxon>
        <taxon>Pseudonocardiales</taxon>
        <taxon>Pseudonocardiaceae</taxon>
        <taxon>Amycolatopsis</taxon>
    </lineage>
</organism>
<name>A0A1I6AE17_9PSEU</name>
<proteinExistence type="predicted"/>
<protein>
    <submittedName>
        <fullName evidence="1">Uncharacterized protein</fullName>
    </submittedName>
</protein>
<evidence type="ECO:0000313" key="2">
    <source>
        <dbReference type="Proteomes" id="UP000199137"/>
    </source>
</evidence>
<dbReference type="STRING" id="112413.SAMN05421854_118127"/>
<accession>A0A1I6AE17</accession>